<dbReference type="STRING" id="1174501.SAMN05216192_104145"/>
<organism evidence="4 5">
    <name type="scientific">Paenibacillus typhae</name>
    <dbReference type="NCBI Taxonomy" id="1174501"/>
    <lineage>
        <taxon>Bacteria</taxon>
        <taxon>Bacillati</taxon>
        <taxon>Bacillota</taxon>
        <taxon>Bacilli</taxon>
        <taxon>Bacillales</taxon>
        <taxon>Paenibacillaceae</taxon>
        <taxon>Paenibacillus</taxon>
    </lineage>
</organism>
<dbReference type="PANTHER" id="PTHR12304">
    <property type="entry name" value="INOSINE-URIDINE PREFERRING NUCLEOSIDE HYDROLASE"/>
    <property type="match status" value="1"/>
</dbReference>
<reference evidence="5" key="1">
    <citation type="submission" date="2016-10" db="EMBL/GenBank/DDBJ databases">
        <authorList>
            <person name="Varghese N."/>
            <person name="Submissions S."/>
        </authorList>
    </citation>
    <scope>NUCLEOTIDE SEQUENCE [LARGE SCALE GENOMIC DNA]</scope>
    <source>
        <strain evidence="5">CGMCC 1.11012</strain>
    </source>
</reference>
<dbReference type="AlphaFoldDB" id="A0A1G8JBD8"/>
<dbReference type="Proteomes" id="UP000199050">
    <property type="component" value="Unassembled WGS sequence"/>
</dbReference>
<dbReference type="SUPFAM" id="SSF53590">
    <property type="entry name" value="Nucleoside hydrolase"/>
    <property type="match status" value="1"/>
</dbReference>
<dbReference type="EMBL" id="FNDX01000004">
    <property type="protein sequence ID" value="SDI28594.1"/>
    <property type="molecule type" value="Genomic_DNA"/>
</dbReference>
<evidence type="ECO:0000259" key="3">
    <source>
        <dbReference type="Pfam" id="PF01156"/>
    </source>
</evidence>
<keyword evidence="2" id="KW-0326">Glycosidase</keyword>
<keyword evidence="1" id="KW-0378">Hydrolase</keyword>
<dbReference type="InterPro" id="IPR023186">
    <property type="entry name" value="IUNH"/>
</dbReference>
<evidence type="ECO:0000256" key="1">
    <source>
        <dbReference type="ARBA" id="ARBA00022801"/>
    </source>
</evidence>
<feature type="domain" description="Inosine/uridine-preferring nucleoside hydrolase" evidence="3">
    <location>
        <begin position="8"/>
        <end position="304"/>
    </location>
</feature>
<proteinExistence type="predicted"/>
<dbReference type="CDD" id="cd02649">
    <property type="entry name" value="nuc_hydro_CeIAG"/>
    <property type="match status" value="1"/>
</dbReference>
<dbReference type="PANTHER" id="PTHR12304:SF4">
    <property type="entry name" value="URIDINE NUCLEOSIDASE"/>
    <property type="match status" value="1"/>
</dbReference>
<dbReference type="Gene3D" id="3.90.245.10">
    <property type="entry name" value="Ribonucleoside hydrolase-like"/>
    <property type="match status" value="1"/>
</dbReference>
<sequence>MSSRKILMIDTDTAGDDCTALLLALRWPDVEVKAITTVAGNVPLPLCTRNALTTLEIAERPDVKVYPGAAKPLMRELFTAEHIHGSDGMGGANFPEPALKPEQEHAALAIIRLINEYPGEIEMIAQAPLTNLALAYSLDPSIAGKLKHLWVMGGANNFMGNDSPAAEFNFLVDPEAAHIVVHAGFNLTMVGWDVCQRNPVMVEEHFRKIEAMDTSFASFYMKVLKTGMELGLKRGGGRRISHPDTLTVAMAIDNRVMARSSRFYIDVEHKSELTKGYSLVDQNGILNKEPNAEVCLEADLELFREMVFSLLEQK</sequence>
<gene>
    <name evidence="4" type="ORF">SAMN05216192_104145</name>
</gene>
<evidence type="ECO:0000313" key="4">
    <source>
        <dbReference type="EMBL" id="SDI28594.1"/>
    </source>
</evidence>
<evidence type="ECO:0000313" key="5">
    <source>
        <dbReference type="Proteomes" id="UP000199050"/>
    </source>
</evidence>
<dbReference type="GO" id="GO:0005829">
    <property type="term" value="C:cytosol"/>
    <property type="evidence" value="ECO:0007669"/>
    <property type="project" value="TreeGrafter"/>
</dbReference>
<accession>A0A1G8JBD8</accession>
<protein>
    <submittedName>
        <fullName evidence="4">Purine nucleosidase</fullName>
    </submittedName>
</protein>
<dbReference type="OrthoDB" id="9797882at2"/>
<name>A0A1G8JBD8_9BACL</name>
<evidence type="ECO:0000256" key="2">
    <source>
        <dbReference type="ARBA" id="ARBA00023295"/>
    </source>
</evidence>
<dbReference type="InterPro" id="IPR036452">
    <property type="entry name" value="Ribo_hydro-like"/>
</dbReference>
<dbReference type="Pfam" id="PF01156">
    <property type="entry name" value="IU_nuc_hydro"/>
    <property type="match status" value="1"/>
</dbReference>
<dbReference type="GO" id="GO:0008477">
    <property type="term" value="F:purine nucleosidase activity"/>
    <property type="evidence" value="ECO:0007669"/>
    <property type="project" value="TreeGrafter"/>
</dbReference>
<dbReference type="InterPro" id="IPR001910">
    <property type="entry name" value="Inosine/uridine_hydrolase_dom"/>
</dbReference>
<dbReference type="GO" id="GO:0006152">
    <property type="term" value="P:purine nucleoside catabolic process"/>
    <property type="evidence" value="ECO:0007669"/>
    <property type="project" value="TreeGrafter"/>
</dbReference>
<dbReference type="RefSeq" id="WP_090712959.1">
    <property type="nucleotide sequence ID" value="NZ_CBCSKY010000004.1"/>
</dbReference>
<keyword evidence="5" id="KW-1185">Reference proteome</keyword>